<dbReference type="PANTHER" id="PTHR10963">
    <property type="entry name" value="GLYCOSYL HYDROLASE-RELATED"/>
    <property type="match status" value="1"/>
</dbReference>
<feature type="signal peptide" evidence="3">
    <location>
        <begin position="1"/>
        <end position="20"/>
    </location>
</feature>
<organism evidence="5 6">
    <name type="scientific">Mycolicibacterium komossense</name>
    <dbReference type="NCBI Taxonomy" id="1779"/>
    <lineage>
        <taxon>Bacteria</taxon>
        <taxon>Bacillati</taxon>
        <taxon>Actinomycetota</taxon>
        <taxon>Actinomycetes</taxon>
        <taxon>Mycobacteriales</taxon>
        <taxon>Mycobacteriaceae</taxon>
        <taxon>Mycolicibacterium</taxon>
    </lineage>
</organism>
<gene>
    <name evidence="5" type="ORF">H7J73_09355</name>
</gene>
<name>A0ABT3C9X5_9MYCO</name>
<keyword evidence="3" id="KW-0732">Signal</keyword>
<dbReference type="SUPFAM" id="SSF49899">
    <property type="entry name" value="Concanavalin A-like lectins/glucanases"/>
    <property type="match status" value="1"/>
</dbReference>
<dbReference type="InterPro" id="IPR013320">
    <property type="entry name" value="ConA-like_dom_sf"/>
</dbReference>
<evidence type="ECO:0000256" key="1">
    <source>
        <dbReference type="ARBA" id="ARBA00006865"/>
    </source>
</evidence>
<accession>A0ABT3C9X5</accession>
<dbReference type="Proteomes" id="UP001526201">
    <property type="component" value="Unassembled WGS sequence"/>
</dbReference>
<evidence type="ECO:0000256" key="3">
    <source>
        <dbReference type="SAM" id="SignalP"/>
    </source>
</evidence>
<dbReference type="PROSITE" id="PS51762">
    <property type="entry name" value="GH16_2"/>
    <property type="match status" value="1"/>
</dbReference>
<feature type="region of interest" description="Disordered" evidence="2">
    <location>
        <begin position="22"/>
        <end position="42"/>
    </location>
</feature>
<sequence length="279" mass="30440">MVMAGIAAAGAVLPAPLARADPGEAGAGPGPAPAPAPGGPAAAPGPAYLFHDEFDGPAGSAPDASKWVIFTEREKIKNPVFWDRPENMGQYRNDRRNVFIDGNSNLVIRATKEGNKYFGGKLQSTFWGGIGHTFEARIKFDCLTNGCWPAWWLLNNDPNVGGEVDMAEWYGNQNWPSGTTVHARLDGTSFATFPFPIDNAWHVWRMTWDQNGMYFWRDFAPGMEPYFTVPANSLDDWPFNLPDYTLSPVLNLAVGGSGGGDPAGGNYPADMLVDWVRVW</sequence>
<dbReference type="Pfam" id="PF00722">
    <property type="entry name" value="Glyco_hydro_16"/>
    <property type="match status" value="1"/>
</dbReference>
<feature type="domain" description="GH16" evidence="4">
    <location>
        <begin position="38"/>
        <end position="279"/>
    </location>
</feature>
<reference evidence="5 6" key="1">
    <citation type="journal article" date="2022" name="BMC Genomics">
        <title>Comparative genome analysis of mycobacteria focusing on tRNA and non-coding RNA.</title>
        <authorList>
            <person name="Behra P.R.K."/>
            <person name="Pettersson B.M.F."/>
            <person name="Ramesh M."/>
            <person name="Das S."/>
            <person name="Dasgupta S."/>
            <person name="Kirsebom L.A."/>
        </authorList>
    </citation>
    <scope>NUCLEOTIDE SEQUENCE [LARGE SCALE GENOMIC DNA]</scope>
    <source>
        <strain evidence="5 6">DSM 44078</strain>
    </source>
</reference>
<evidence type="ECO:0000256" key="2">
    <source>
        <dbReference type="SAM" id="MobiDB-lite"/>
    </source>
</evidence>
<feature type="chain" id="PRO_5046074931" evidence="3">
    <location>
        <begin position="21"/>
        <end position="279"/>
    </location>
</feature>
<evidence type="ECO:0000313" key="5">
    <source>
        <dbReference type="EMBL" id="MCV7226236.1"/>
    </source>
</evidence>
<dbReference type="Gene3D" id="2.60.120.200">
    <property type="match status" value="1"/>
</dbReference>
<evidence type="ECO:0000259" key="4">
    <source>
        <dbReference type="PROSITE" id="PS51762"/>
    </source>
</evidence>
<evidence type="ECO:0000313" key="6">
    <source>
        <dbReference type="Proteomes" id="UP001526201"/>
    </source>
</evidence>
<keyword evidence="5" id="KW-0378">Hydrolase</keyword>
<comment type="caution">
    <text evidence="5">The sequence shown here is derived from an EMBL/GenBank/DDBJ whole genome shotgun (WGS) entry which is preliminary data.</text>
</comment>
<dbReference type="CDD" id="cd08023">
    <property type="entry name" value="GH16_laminarinase_like"/>
    <property type="match status" value="1"/>
</dbReference>
<comment type="similarity">
    <text evidence="1">Belongs to the glycosyl hydrolase 16 family.</text>
</comment>
<dbReference type="InterPro" id="IPR000757">
    <property type="entry name" value="Beta-glucanase-like"/>
</dbReference>
<dbReference type="InterPro" id="IPR050546">
    <property type="entry name" value="Glycosyl_Hydrlase_16"/>
</dbReference>
<dbReference type="GO" id="GO:0016787">
    <property type="term" value="F:hydrolase activity"/>
    <property type="evidence" value="ECO:0007669"/>
    <property type="project" value="UniProtKB-KW"/>
</dbReference>
<protein>
    <submittedName>
        <fullName evidence="5">Glycoside hydrolase family 16 protein</fullName>
    </submittedName>
</protein>
<dbReference type="EMBL" id="JACKTY010000020">
    <property type="protein sequence ID" value="MCV7226236.1"/>
    <property type="molecule type" value="Genomic_DNA"/>
</dbReference>
<keyword evidence="6" id="KW-1185">Reference proteome</keyword>
<proteinExistence type="inferred from homology"/>
<dbReference type="PANTHER" id="PTHR10963:SF55">
    <property type="entry name" value="GLYCOSIDE HYDROLASE FAMILY 16 PROTEIN"/>
    <property type="match status" value="1"/>
</dbReference>